<dbReference type="Proteomes" id="UP000324133">
    <property type="component" value="Unassembled WGS sequence"/>
</dbReference>
<dbReference type="AlphaFoldDB" id="A0A5B6TL64"/>
<evidence type="ECO:0000313" key="3">
    <source>
        <dbReference type="Proteomes" id="UP000324133"/>
    </source>
</evidence>
<sequence length="149" mass="16673">MKQKRLNFYLSLYQAVGFSLTSIVLTIVLIKEGGMAILLIFFMALLFLPFLLLSISELLKPLLGNQNLKLCIYLALGFLVLPALALPFFFELGGFLIAVFCLCFAGGVWFLKDWHHKLLAINVLGGLVLSAILVYLFWSVTNNMNQTLP</sequence>
<accession>A0A5B6TL64</accession>
<keyword evidence="1" id="KW-1133">Transmembrane helix</keyword>
<evidence type="ECO:0000313" key="2">
    <source>
        <dbReference type="EMBL" id="KAA3440135.1"/>
    </source>
</evidence>
<comment type="caution">
    <text evidence="2">The sequence shown here is derived from an EMBL/GenBank/DDBJ whole genome shotgun (WGS) entry which is preliminary data.</text>
</comment>
<feature type="transmembrane region" description="Helical" evidence="1">
    <location>
        <begin position="36"/>
        <end position="55"/>
    </location>
</feature>
<dbReference type="RefSeq" id="WP_149089772.1">
    <property type="nucleotide sequence ID" value="NZ_VKKY01000001.1"/>
</dbReference>
<name>A0A5B6TL64_9BACT</name>
<keyword evidence="1" id="KW-0472">Membrane</keyword>
<dbReference type="OrthoDB" id="894134at2"/>
<protein>
    <submittedName>
        <fullName evidence="2">Uncharacterized protein</fullName>
    </submittedName>
</protein>
<keyword evidence="1" id="KW-0812">Transmembrane</keyword>
<gene>
    <name evidence="2" type="ORF">FOA19_05570</name>
</gene>
<feature type="transmembrane region" description="Helical" evidence="1">
    <location>
        <begin position="12"/>
        <end position="30"/>
    </location>
</feature>
<dbReference type="EMBL" id="VKKY01000001">
    <property type="protein sequence ID" value="KAA3440135.1"/>
    <property type="molecule type" value="Genomic_DNA"/>
</dbReference>
<keyword evidence="3" id="KW-1185">Reference proteome</keyword>
<feature type="transmembrane region" description="Helical" evidence="1">
    <location>
        <begin position="92"/>
        <end position="111"/>
    </location>
</feature>
<evidence type="ECO:0000256" key="1">
    <source>
        <dbReference type="SAM" id="Phobius"/>
    </source>
</evidence>
<feature type="transmembrane region" description="Helical" evidence="1">
    <location>
        <begin position="67"/>
        <end position="86"/>
    </location>
</feature>
<reference evidence="2 3" key="1">
    <citation type="submission" date="2019-07" db="EMBL/GenBank/DDBJ databases">
        <title>Rufibacter sp. nov., isolated from lake sediment.</title>
        <authorList>
            <person name="Qu J.-H."/>
        </authorList>
    </citation>
    <scope>NUCLEOTIDE SEQUENCE [LARGE SCALE GENOMIC DNA]</scope>
    <source>
        <strain evidence="2 3">NBS58-1</strain>
    </source>
</reference>
<proteinExistence type="predicted"/>
<feature type="transmembrane region" description="Helical" evidence="1">
    <location>
        <begin position="118"/>
        <end position="138"/>
    </location>
</feature>
<organism evidence="2 3">
    <name type="scientific">Rufibacter hautae</name>
    <dbReference type="NCBI Taxonomy" id="2595005"/>
    <lineage>
        <taxon>Bacteria</taxon>
        <taxon>Pseudomonadati</taxon>
        <taxon>Bacteroidota</taxon>
        <taxon>Cytophagia</taxon>
        <taxon>Cytophagales</taxon>
        <taxon>Hymenobacteraceae</taxon>
        <taxon>Rufibacter</taxon>
    </lineage>
</organism>